<dbReference type="InterPro" id="IPR051422">
    <property type="entry name" value="AlkB_tRNA_MeTrf/Diox"/>
</dbReference>
<comment type="caution">
    <text evidence="5">The sequence shown here is derived from an EMBL/GenBank/DDBJ whole genome shotgun (WGS) entry which is preliminary data.</text>
</comment>
<dbReference type="GO" id="GO:0002098">
    <property type="term" value="P:tRNA wobble uridine modification"/>
    <property type="evidence" value="ECO:0007669"/>
    <property type="project" value="TreeGrafter"/>
</dbReference>
<evidence type="ECO:0000259" key="4">
    <source>
        <dbReference type="Pfam" id="PF08241"/>
    </source>
</evidence>
<organism evidence="5 6">
    <name type="scientific">Oedothorax gibbosus</name>
    <dbReference type="NCBI Taxonomy" id="931172"/>
    <lineage>
        <taxon>Eukaryota</taxon>
        <taxon>Metazoa</taxon>
        <taxon>Ecdysozoa</taxon>
        <taxon>Arthropoda</taxon>
        <taxon>Chelicerata</taxon>
        <taxon>Arachnida</taxon>
        <taxon>Araneae</taxon>
        <taxon>Araneomorphae</taxon>
        <taxon>Entelegynae</taxon>
        <taxon>Araneoidea</taxon>
        <taxon>Linyphiidae</taxon>
        <taxon>Erigoninae</taxon>
        <taxon>Oedothorax</taxon>
    </lineage>
</organism>
<dbReference type="EMBL" id="JAFNEN010000075">
    <property type="protein sequence ID" value="KAG8195954.1"/>
    <property type="molecule type" value="Genomic_DNA"/>
</dbReference>
<evidence type="ECO:0000256" key="1">
    <source>
        <dbReference type="ARBA" id="ARBA00022603"/>
    </source>
</evidence>
<feature type="region of interest" description="Disordered" evidence="3">
    <location>
        <begin position="1137"/>
        <end position="1166"/>
    </location>
</feature>
<sequence>MTEMEVTAGDRCSRSVSLEKDYVNEVYERIGRNLVHAKDPLHNTVQKFLDGLEPGSLIADVGCGDGRHLKDTNNCYSIGTDCSVLQATLTHEHGKEAILGDNLQLPFRSDLFDGVLSVGVVHHLASKERRIQALQEIARVLRVGGRVLIAVRSQDSQHAQDVLMPWYDVKSKKDERWLDQDSGEYDLDENSDDDSISLPSSDDEDDHPVSRTAKFFPNLSSANGLSLESQCHSLDDDQQSSKSVPNTKPLMPINACYDFVRKAFRRLSSANSTEEDTSLKEKLQRVDSAVPPSPNQKDFSDSFLIPMSESLQKLVNNNFIELLNLDGASDLRLNPQFEDKSPDHPKSSFGDKSSKHSSSHSKPKTKHRLMRSLSDVFKNLPDLWSSKDVKSCSDLKSQALKIENTDTAWKEKAGQLKRSKTTATCSSSFDTLRRLESIGEIEMTLTEADQIVNDFLYSSMSSIETLKNREPSVEFDSFNTLSRSDITNGNILQGATSLELDSNGYTKTESKDIDFNLGSGGNFVRAPINIEDFFDTQLLETHPKHNEREGSIIHFEDSLMCDLNFSNTVDEGIENPRLCKTASKSQKNKRKDNKASDFYLDSFRFTNWDDTEQFSEFSVHATILEKQKIPSDNKESNTESCEENEMTQNSFTLDSYMIADSILSQHANILDQNTIYKVTSSAKENILEAECYVEQPFFENNKKEFIFSSSNSINESPTNRESWQFHNKTFESTANEINNDIPTSNNTNIHKSFLSNNEANQKFVEALGPFYDADNHTNILTENSSLCSYYSMPELHNLSNFKKEYVTYNSSVTNRANSDTLKRKNRYTEVIQERDIKRLQENTNFEAIQTKLIAQKDEGNGSILPPNLLQSSALNSDYHNQKFNYFTYENNDSNCKNLASSDSNNFFEIFPNSNLESSSVNIKSKNLPSVENTVHKYCSKSLDESFKQQNIDAINGTLNFNCADCTMYGENDNNEPSNYLNLPKIPSDLEKYFVENVQQDSSNQRSNKELFSNYPQLTDFAAKPKQNASCQSLQNFSNNFSAIENSQKEIGGTKRKYKLVDHTASEPSLINEINDVTAQKQFDIGDEENYPNASMISRRVSMPIAFFGSWKSEVFSCNPINEVSDLKSSNPAFSTQSLSEISSENLSRKPTDESENLLPNIPDLRSSAKGLERSNTNFEKKIVDTAIDLCRPNLEKPVKPVVKKSKRDIDPKSFSEAELPIQNINYFYGRVQEEGASVIMHRYHHLFDKVELEDLIENYISDLHILDYFHEQSHWCIVAEKVRVWTI</sequence>
<feature type="compositionally biased region" description="Basic residues" evidence="3">
    <location>
        <begin position="355"/>
        <end position="368"/>
    </location>
</feature>
<evidence type="ECO:0000256" key="2">
    <source>
        <dbReference type="ARBA" id="ARBA00022679"/>
    </source>
</evidence>
<feature type="compositionally biased region" description="Acidic residues" evidence="3">
    <location>
        <begin position="182"/>
        <end position="206"/>
    </location>
</feature>
<dbReference type="GO" id="GO:0000049">
    <property type="term" value="F:tRNA binding"/>
    <property type="evidence" value="ECO:0007669"/>
    <property type="project" value="TreeGrafter"/>
</dbReference>
<feature type="compositionally biased region" description="Basic and acidic residues" evidence="3">
    <location>
        <begin position="337"/>
        <end position="346"/>
    </location>
</feature>
<keyword evidence="2" id="KW-0808">Transferase</keyword>
<feature type="region of interest" description="Disordered" evidence="3">
    <location>
        <begin position="334"/>
        <end position="368"/>
    </location>
</feature>
<evidence type="ECO:0000313" key="5">
    <source>
        <dbReference type="EMBL" id="KAG8195954.1"/>
    </source>
</evidence>
<dbReference type="Proteomes" id="UP000827092">
    <property type="component" value="Unassembled WGS sequence"/>
</dbReference>
<keyword evidence="6" id="KW-1185">Reference proteome</keyword>
<proteinExistence type="predicted"/>
<dbReference type="Gene3D" id="3.40.50.150">
    <property type="entry name" value="Vaccinia Virus protein VP39"/>
    <property type="match status" value="1"/>
</dbReference>
<feature type="domain" description="Methyltransferase type 11" evidence="4">
    <location>
        <begin position="60"/>
        <end position="149"/>
    </location>
</feature>
<dbReference type="GO" id="GO:0030488">
    <property type="term" value="P:tRNA methylation"/>
    <property type="evidence" value="ECO:0007669"/>
    <property type="project" value="TreeGrafter"/>
</dbReference>
<evidence type="ECO:0000313" key="6">
    <source>
        <dbReference type="Proteomes" id="UP000827092"/>
    </source>
</evidence>
<dbReference type="InterPro" id="IPR013216">
    <property type="entry name" value="Methyltransf_11"/>
</dbReference>
<feature type="region of interest" description="Disordered" evidence="3">
    <location>
        <begin position="270"/>
        <end position="301"/>
    </location>
</feature>
<feature type="region of interest" description="Disordered" evidence="3">
    <location>
        <begin position="182"/>
        <end position="214"/>
    </location>
</feature>
<dbReference type="GO" id="GO:0008757">
    <property type="term" value="F:S-adenosylmethionine-dependent methyltransferase activity"/>
    <property type="evidence" value="ECO:0007669"/>
    <property type="project" value="InterPro"/>
</dbReference>
<accession>A0AAV6VJ73</accession>
<dbReference type="InterPro" id="IPR029063">
    <property type="entry name" value="SAM-dependent_MTases_sf"/>
</dbReference>
<dbReference type="Pfam" id="PF08241">
    <property type="entry name" value="Methyltransf_11"/>
    <property type="match status" value="1"/>
</dbReference>
<dbReference type="CDD" id="cd02440">
    <property type="entry name" value="AdoMet_MTases"/>
    <property type="match status" value="1"/>
</dbReference>
<gene>
    <name evidence="5" type="ORF">JTE90_028928</name>
</gene>
<dbReference type="GO" id="GO:0005737">
    <property type="term" value="C:cytoplasm"/>
    <property type="evidence" value="ECO:0007669"/>
    <property type="project" value="TreeGrafter"/>
</dbReference>
<dbReference type="PANTHER" id="PTHR13069">
    <property type="entry name" value="ALKYLATED DNA REPAIR PROTEIN ALKB HOMOLOG 8"/>
    <property type="match status" value="1"/>
</dbReference>
<dbReference type="GO" id="GO:0005634">
    <property type="term" value="C:nucleus"/>
    <property type="evidence" value="ECO:0007669"/>
    <property type="project" value="TreeGrafter"/>
</dbReference>
<protein>
    <recommendedName>
        <fullName evidence="4">Methyltransferase type 11 domain-containing protein</fullName>
    </recommendedName>
</protein>
<dbReference type="PANTHER" id="PTHR13069:SF37">
    <property type="entry name" value="FIRE DANCER"/>
    <property type="match status" value="1"/>
</dbReference>
<evidence type="ECO:0000256" key="3">
    <source>
        <dbReference type="SAM" id="MobiDB-lite"/>
    </source>
</evidence>
<dbReference type="GO" id="GO:0106335">
    <property type="term" value="F:tRNA (5-carboxymethyluridine(34)-5-O)-methyltransferase activity"/>
    <property type="evidence" value="ECO:0007669"/>
    <property type="project" value="TreeGrafter"/>
</dbReference>
<dbReference type="SUPFAM" id="SSF53335">
    <property type="entry name" value="S-adenosyl-L-methionine-dependent methyltransferases"/>
    <property type="match status" value="1"/>
</dbReference>
<keyword evidence="1" id="KW-0489">Methyltransferase</keyword>
<name>A0AAV6VJ73_9ARAC</name>
<reference evidence="5 6" key="1">
    <citation type="journal article" date="2022" name="Nat. Ecol. Evol.">
        <title>A masculinizing supergene underlies an exaggerated male reproductive morph in a spider.</title>
        <authorList>
            <person name="Hendrickx F."/>
            <person name="De Corte Z."/>
            <person name="Sonet G."/>
            <person name="Van Belleghem S.M."/>
            <person name="Kostlbacher S."/>
            <person name="Vangestel C."/>
        </authorList>
    </citation>
    <scope>NUCLEOTIDE SEQUENCE [LARGE SCALE GENOMIC DNA]</scope>
    <source>
        <strain evidence="5">W744_W776</strain>
    </source>
</reference>